<organism evidence="3 4">
    <name type="scientific">Streptomyces blastmyceticus</name>
    <dbReference type="NCBI Taxonomy" id="68180"/>
    <lineage>
        <taxon>Bacteria</taxon>
        <taxon>Bacillati</taxon>
        <taxon>Actinomycetota</taxon>
        <taxon>Actinomycetes</taxon>
        <taxon>Kitasatosporales</taxon>
        <taxon>Streptomycetaceae</taxon>
        <taxon>Streptomyces</taxon>
    </lineage>
</organism>
<feature type="transmembrane region" description="Helical" evidence="2">
    <location>
        <begin position="20"/>
        <end position="39"/>
    </location>
</feature>
<comment type="caution">
    <text evidence="3">The sequence shown here is derived from an EMBL/GenBank/DDBJ whole genome shotgun (WGS) entry which is preliminary data.</text>
</comment>
<evidence type="ECO:0000256" key="1">
    <source>
        <dbReference type="SAM" id="MobiDB-lite"/>
    </source>
</evidence>
<evidence type="ECO:0000313" key="3">
    <source>
        <dbReference type="EMBL" id="GAA0339066.1"/>
    </source>
</evidence>
<keyword evidence="2" id="KW-0472">Membrane</keyword>
<gene>
    <name evidence="3" type="ORF">GCM10010319_13790</name>
</gene>
<sequence>MAHHAHHQPKQRNWFARHKVLTAAGAIVAVIAVGAAVGGGSGDGDDKPTAAGGAENTAEKGGGGGKKKADMSGSGTYQVGKDIKPGTYRSTGNKLGCYWERAKDSKGELDSILANDNVVGSSYVTIAADDKVFKTRDCKGWNLVTDEKTGTPKSEVSGNGMYRVGVDIAPGTYKADGNKSGCYWERDKDALHGTDSIEANENVTGSGIVTITPQDAYFKTNGCADWKKTA</sequence>
<dbReference type="EMBL" id="BAAABW010000008">
    <property type="protein sequence ID" value="GAA0339066.1"/>
    <property type="molecule type" value="Genomic_DNA"/>
</dbReference>
<accession>A0ABN0WIK8</accession>
<keyword evidence="2" id="KW-1133">Transmembrane helix</keyword>
<dbReference type="RefSeq" id="WP_344116950.1">
    <property type="nucleotide sequence ID" value="NZ_BAAABW010000008.1"/>
</dbReference>
<feature type="region of interest" description="Disordered" evidence="1">
    <location>
        <begin position="40"/>
        <end position="83"/>
    </location>
</feature>
<keyword evidence="2" id="KW-0812">Transmembrane</keyword>
<evidence type="ECO:0008006" key="5">
    <source>
        <dbReference type="Google" id="ProtNLM"/>
    </source>
</evidence>
<reference evidence="3 4" key="1">
    <citation type="journal article" date="2019" name="Int. J. Syst. Evol. Microbiol.">
        <title>The Global Catalogue of Microorganisms (GCM) 10K type strain sequencing project: providing services to taxonomists for standard genome sequencing and annotation.</title>
        <authorList>
            <consortium name="The Broad Institute Genomics Platform"/>
            <consortium name="The Broad Institute Genome Sequencing Center for Infectious Disease"/>
            <person name="Wu L."/>
            <person name="Ma J."/>
        </authorList>
    </citation>
    <scope>NUCLEOTIDE SEQUENCE [LARGE SCALE GENOMIC DNA]</scope>
    <source>
        <strain evidence="3 4">JCM 4565</strain>
    </source>
</reference>
<protein>
    <recommendedName>
        <fullName evidence="5">Lipoprotein</fullName>
    </recommendedName>
</protein>
<proteinExistence type="predicted"/>
<name>A0ABN0WIK8_9ACTN</name>
<dbReference type="Proteomes" id="UP001500063">
    <property type="component" value="Unassembled WGS sequence"/>
</dbReference>
<evidence type="ECO:0000313" key="4">
    <source>
        <dbReference type="Proteomes" id="UP001500063"/>
    </source>
</evidence>
<evidence type="ECO:0000256" key="2">
    <source>
        <dbReference type="SAM" id="Phobius"/>
    </source>
</evidence>
<keyword evidence="4" id="KW-1185">Reference proteome</keyword>